<reference evidence="7" key="2">
    <citation type="submission" date="2022-06" db="UniProtKB">
        <authorList>
            <consortium name="EnsemblMetazoa"/>
        </authorList>
    </citation>
    <scope>IDENTIFICATION</scope>
    <source>
        <strain evidence="7">DF5081</strain>
    </source>
</reference>
<dbReference type="GO" id="GO:0005634">
    <property type="term" value="C:nucleus"/>
    <property type="evidence" value="ECO:0007669"/>
    <property type="project" value="UniProtKB-SubCell"/>
</dbReference>
<accession>A0A8R1E0Y6</accession>
<dbReference type="GO" id="GO:0004386">
    <property type="term" value="F:helicase activity"/>
    <property type="evidence" value="ECO:0007669"/>
    <property type="project" value="UniProtKB-KW"/>
</dbReference>
<dbReference type="EnsemblMetazoa" id="CJA16001.1">
    <property type="protein sequence ID" value="CJA16001.1"/>
    <property type="gene ID" value="WBGene00135205"/>
</dbReference>
<dbReference type="InterPro" id="IPR041024">
    <property type="entry name" value="Mcm6_C"/>
</dbReference>
<name>A0A8R1E0Y6_CAEJA</name>
<evidence type="ECO:0000256" key="1">
    <source>
        <dbReference type="ARBA" id="ARBA00004123"/>
    </source>
</evidence>
<comment type="similarity">
    <text evidence="2">Belongs to the MCM family.</text>
</comment>
<proteinExistence type="inferred from homology"/>
<evidence type="ECO:0000259" key="6">
    <source>
        <dbReference type="Pfam" id="PF18263"/>
    </source>
</evidence>
<dbReference type="Proteomes" id="UP000005237">
    <property type="component" value="Unassembled WGS sequence"/>
</dbReference>
<protein>
    <submittedName>
        <fullName evidence="7">MCM6_C domain-containing protein</fullName>
    </submittedName>
</protein>
<keyword evidence="4" id="KW-0378">Hydrolase</keyword>
<evidence type="ECO:0000256" key="4">
    <source>
        <dbReference type="ARBA" id="ARBA00022806"/>
    </source>
</evidence>
<sequence>MAISQKFIESFLNSENHFSRYLTTIETDLESEEDYKVQKTICERVIHRLIHQDHILLEVEPGTDPTLCVHPNYVIADE</sequence>
<evidence type="ECO:0000313" key="8">
    <source>
        <dbReference type="Proteomes" id="UP000005237"/>
    </source>
</evidence>
<comment type="subcellular location">
    <subcellularLocation>
        <location evidence="1">Nucleus</location>
    </subcellularLocation>
</comment>
<dbReference type="AlphaFoldDB" id="A0A8R1E0Y6"/>
<keyword evidence="5" id="KW-0539">Nucleus</keyword>
<dbReference type="Gene3D" id="1.20.58.870">
    <property type="match status" value="1"/>
</dbReference>
<keyword evidence="4" id="KW-0067">ATP-binding</keyword>
<evidence type="ECO:0000313" key="7">
    <source>
        <dbReference type="EnsemblMetazoa" id="CJA16001.1"/>
    </source>
</evidence>
<dbReference type="Pfam" id="PF18263">
    <property type="entry name" value="WHD_MCM6"/>
    <property type="match status" value="1"/>
</dbReference>
<organism evidence="7 8">
    <name type="scientific">Caenorhabditis japonica</name>
    <dbReference type="NCBI Taxonomy" id="281687"/>
    <lineage>
        <taxon>Eukaryota</taxon>
        <taxon>Metazoa</taxon>
        <taxon>Ecdysozoa</taxon>
        <taxon>Nematoda</taxon>
        <taxon>Chromadorea</taxon>
        <taxon>Rhabditida</taxon>
        <taxon>Rhabditina</taxon>
        <taxon>Rhabditomorpha</taxon>
        <taxon>Rhabditoidea</taxon>
        <taxon>Rhabditidae</taxon>
        <taxon>Peloderinae</taxon>
        <taxon>Caenorhabditis</taxon>
    </lineage>
</organism>
<keyword evidence="4" id="KW-0547">Nucleotide-binding</keyword>
<evidence type="ECO:0000256" key="2">
    <source>
        <dbReference type="ARBA" id="ARBA00008010"/>
    </source>
</evidence>
<keyword evidence="8" id="KW-1185">Reference proteome</keyword>
<keyword evidence="4" id="KW-0347">Helicase</keyword>
<feature type="domain" description="Mcm6 C-terminal winged-helix" evidence="6">
    <location>
        <begin position="19"/>
        <end position="64"/>
    </location>
</feature>
<reference evidence="8" key="1">
    <citation type="submission" date="2010-08" db="EMBL/GenBank/DDBJ databases">
        <authorList>
            <consortium name="Caenorhabditis japonica Sequencing Consortium"/>
            <person name="Wilson R.K."/>
        </authorList>
    </citation>
    <scope>NUCLEOTIDE SEQUENCE [LARGE SCALE GENOMIC DNA]</scope>
    <source>
        <strain evidence="8">DF5081</strain>
    </source>
</reference>
<dbReference type="GO" id="GO:0006260">
    <property type="term" value="P:DNA replication"/>
    <property type="evidence" value="ECO:0007669"/>
    <property type="project" value="UniProtKB-KW"/>
</dbReference>
<evidence type="ECO:0000256" key="5">
    <source>
        <dbReference type="ARBA" id="ARBA00023242"/>
    </source>
</evidence>
<evidence type="ECO:0000256" key="3">
    <source>
        <dbReference type="ARBA" id="ARBA00022705"/>
    </source>
</evidence>
<keyword evidence="3" id="KW-0235">DNA replication</keyword>